<sequence length="427" mass="48123">MNAGASAMFHVYCGAETGFLKGVNTAKKTFLNINRSADLNRNHEITALLWANSEETRIHCALRKQVVKTYDAQTGLLLSTVQVQAGEGPIKGLEVIGDALVTCSRSGAFRVWRPSQESPNEHTPQLELDVGPDVFRMRRNPLSEQIFATGGKENELKLWDLNGLGKPAFTAKNVRNDHLDLRVPVWVTDFRFWEDSKIVVGTGYNKIRVYDTKCGQRRPVLEMLFDGYPITCLSLAGERNPQGVIVGNTHGRVALFDIRKQGYLHCFKGFAGSVRAIEVHPSKPYVVSCSLDRFLRVHDFERHVLLSKIYLKSRLSSLLLRTVGGKHSIRLEDEGEEKRRLEKGRGLAENPGEGQHDDEVHREDGNDSDDQLWDNMGLMKEEAESGIETEDEVDESASSHERERKRQRKRRSERISSSGKKIRAADS</sequence>
<dbReference type="GO" id="GO:0030687">
    <property type="term" value="C:preribosome, large subunit precursor"/>
    <property type="evidence" value="ECO:0007669"/>
    <property type="project" value="TreeGrafter"/>
</dbReference>
<evidence type="ECO:0000313" key="2">
    <source>
        <dbReference type="EMBL" id="OQR66272.1"/>
    </source>
</evidence>
<feature type="region of interest" description="Disordered" evidence="1">
    <location>
        <begin position="334"/>
        <end position="427"/>
    </location>
</feature>
<dbReference type="InterPro" id="IPR001680">
    <property type="entry name" value="WD40_rpt"/>
</dbReference>
<dbReference type="AlphaFoldDB" id="A0A1V9WYN1"/>
<feature type="compositionally biased region" description="Basic and acidic residues" evidence="1">
    <location>
        <begin position="334"/>
        <end position="346"/>
    </location>
</feature>
<dbReference type="FunCoup" id="A0A1V9WYN1">
    <property type="interactions" value="883"/>
</dbReference>
<dbReference type="Gene3D" id="2.130.10.10">
    <property type="entry name" value="YVTN repeat-like/Quinoprotein amine dehydrogenase"/>
    <property type="match status" value="2"/>
</dbReference>
<dbReference type="InterPro" id="IPR015943">
    <property type="entry name" value="WD40/YVTN_repeat-like_dom_sf"/>
</dbReference>
<dbReference type="InterPro" id="IPR037379">
    <property type="entry name" value="WDR74/Nsa1"/>
</dbReference>
<evidence type="ECO:0000313" key="3">
    <source>
        <dbReference type="Proteomes" id="UP000192247"/>
    </source>
</evidence>
<protein>
    <submittedName>
        <fullName evidence="2">WD repeat-containing protein 74-like</fullName>
    </submittedName>
</protein>
<gene>
    <name evidence="2" type="ORF">BIW11_14263</name>
</gene>
<dbReference type="CDD" id="cd22857">
    <property type="entry name" value="WDR74"/>
    <property type="match status" value="1"/>
</dbReference>
<dbReference type="Proteomes" id="UP000192247">
    <property type="component" value="Unassembled WGS sequence"/>
</dbReference>
<organism evidence="2 3">
    <name type="scientific">Tropilaelaps mercedesae</name>
    <dbReference type="NCBI Taxonomy" id="418985"/>
    <lineage>
        <taxon>Eukaryota</taxon>
        <taxon>Metazoa</taxon>
        <taxon>Ecdysozoa</taxon>
        <taxon>Arthropoda</taxon>
        <taxon>Chelicerata</taxon>
        <taxon>Arachnida</taxon>
        <taxon>Acari</taxon>
        <taxon>Parasitiformes</taxon>
        <taxon>Mesostigmata</taxon>
        <taxon>Gamasina</taxon>
        <taxon>Dermanyssoidea</taxon>
        <taxon>Laelapidae</taxon>
        <taxon>Tropilaelaps</taxon>
    </lineage>
</organism>
<dbReference type="GO" id="GO:0042273">
    <property type="term" value="P:ribosomal large subunit biogenesis"/>
    <property type="evidence" value="ECO:0007669"/>
    <property type="project" value="InterPro"/>
</dbReference>
<dbReference type="Pfam" id="PF00400">
    <property type="entry name" value="WD40"/>
    <property type="match status" value="1"/>
</dbReference>
<evidence type="ECO:0000256" key="1">
    <source>
        <dbReference type="SAM" id="MobiDB-lite"/>
    </source>
</evidence>
<feature type="compositionally biased region" description="Basic and acidic residues" evidence="1">
    <location>
        <begin position="354"/>
        <end position="365"/>
    </location>
</feature>
<dbReference type="PANTHER" id="PTHR16038">
    <property type="entry name" value="NOP SEVEN ASSOCIATED PROTEIN 1"/>
    <property type="match status" value="1"/>
</dbReference>
<proteinExistence type="predicted"/>
<dbReference type="GO" id="GO:0005730">
    <property type="term" value="C:nucleolus"/>
    <property type="evidence" value="ECO:0007669"/>
    <property type="project" value="InterPro"/>
</dbReference>
<dbReference type="InParanoid" id="A0A1V9WYN1"/>
<dbReference type="PANTHER" id="PTHR16038:SF4">
    <property type="entry name" value="WD REPEAT-CONTAINING PROTEIN 74"/>
    <property type="match status" value="1"/>
</dbReference>
<accession>A0A1V9WYN1</accession>
<dbReference type="SUPFAM" id="SSF50978">
    <property type="entry name" value="WD40 repeat-like"/>
    <property type="match status" value="1"/>
</dbReference>
<reference evidence="2 3" key="1">
    <citation type="journal article" date="2017" name="Gigascience">
        <title>Draft genome of the honey bee ectoparasitic mite, Tropilaelaps mercedesae, is shaped by the parasitic life history.</title>
        <authorList>
            <person name="Dong X."/>
            <person name="Armstrong S.D."/>
            <person name="Xia D."/>
            <person name="Makepeace B.L."/>
            <person name="Darby A.C."/>
            <person name="Kadowaki T."/>
        </authorList>
    </citation>
    <scope>NUCLEOTIDE SEQUENCE [LARGE SCALE GENOMIC DNA]</scope>
    <source>
        <strain evidence="2">Wuxi-XJTLU</strain>
    </source>
</reference>
<dbReference type="OrthoDB" id="18388at2759"/>
<name>A0A1V9WYN1_9ACAR</name>
<feature type="compositionally biased region" description="Acidic residues" evidence="1">
    <location>
        <begin position="384"/>
        <end position="395"/>
    </location>
</feature>
<dbReference type="InterPro" id="IPR036322">
    <property type="entry name" value="WD40_repeat_dom_sf"/>
</dbReference>
<comment type="caution">
    <text evidence="2">The sequence shown here is derived from an EMBL/GenBank/DDBJ whole genome shotgun (WGS) entry which is preliminary data.</text>
</comment>
<dbReference type="SMART" id="SM00320">
    <property type="entry name" value="WD40"/>
    <property type="match status" value="5"/>
</dbReference>
<keyword evidence="3" id="KW-1185">Reference proteome</keyword>
<dbReference type="EMBL" id="MNPL01033126">
    <property type="protein sequence ID" value="OQR66272.1"/>
    <property type="molecule type" value="Genomic_DNA"/>
</dbReference>
<dbReference type="STRING" id="418985.A0A1V9WYN1"/>